<keyword evidence="9" id="KW-0687">Ribonucleoprotein</keyword>
<evidence type="ECO:0000256" key="1">
    <source>
        <dbReference type="ARBA" id="ARBA00004229"/>
    </source>
</evidence>
<dbReference type="InterPro" id="IPR035920">
    <property type="entry name" value="YhbY-like_sf"/>
</dbReference>
<reference evidence="12" key="1">
    <citation type="submission" date="2023-04" db="EMBL/GenBank/DDBJ databases">
        <authorList>
            <person name="Vijverberg K."/>
            <person name="Xiong W."/>
            <person name="Schranz E."/>
        </authorList>
    </citation>
    <scope>NUCLEOTIDE SEQUENCE</scope>
</reference>
<keyword evidence="6 10" id="KW-0694">RNA-binding</keyword>
<dbReference type="InterPro" id="IPR001890">
    <property type="entry name" value="RNA-binding_CRM"/>
</dbReference>
<dbReference type="PANTHER" id="PTHR31846">
    <property type="entry name" value="CRS1 / YHBY (CRM) DOMAIN-CONTAINING PROTEIN"/>
    <property type="match status" value="1"/>
</dbReference>
<dbReference type="InterPro" id="IPR045278">
    <property type="entry name" value="CRS1/CFM2/CFM3"/>
</dbReference>
<dbReference type="GO" id="GO:0000373">
    <property type="term" value="P:Group II intron splicing"/>
    <property type="evidence" value="ECO:0007669"/>
    <property type="project" value="UniProtKB-ARBA"/>
</dbReference>
<dbReference type="PANTHER" id="PTHR31846:SF20">
    <property type="entry name" value="CRM-DOMAIN CONTAINING FACTOR CFM2, CHLOROPLASTIC"/>
    <property type="match status" value="1"/>
</dbReference>
<keyword evidence="4" id="KW-0507">mRNA processing</keyword>
<dbReference type="PROSITE" id="PS51295">
    <property type="entry name" value="CRM"/>
    <property type="match status" value="1"/>
</dbReference>
<protein>
    <recommendedName>
        <fullName evidence="11">CRM domain-containing protein</fullName>
    </recommendedName>
</protein>
<evidence type="ECO:0000313" key="12">
    <source>
        <dbReference type="EMBL" id="CAI9290708.1"/>
    </source>
</evidence>
<dbReference type="SUPFAM" id="SSF75471">
    <property type="entry name" value="YhbY-like"/>
    <property type="match status" value="2"/>
</dbReference>
<keyword evidence="7" id="KW-0809">Transit peptide</keyword>
<evidence type="ECO:0000313" key="13">
    <source>
        <dbReference type="Proteomes" id="UP001177003"/>
    </source>
</evidence>
<keyword evidence="8" id="KW-0508">mRNA splicing</keyword>
<accession>A0AA35ZDU8</accession>
<dbReference type="AlphaFoldDB" id="A0AA35ZDU8"/>
<dbReference type="Proteomes" id="UP001177003">
    <property type="component" value="Chromosome 6"/>
</dbReference>
<dbReference type="Pfam" id="PF01985">
    <property type="entry name" value="CRS1_YhbY"/>
    <property type="match status" value="2"/>
</dbReference>
<evidence type="ECO:0000256" key="5">
    <source>
        <dbReference type="ARBA" id="ARBA00022737"/>
    </source>
</evidence>
<organism evidence="12 13">
    <name type="scientific">Lactuca saligna</name>
    <name type="common">Willowleaf lettuce</name>
    <dbReference type="NCBI Taxonomy" id="75948"/>
    <lineage>
        <taxon>Eukaryota</taxon>
        <taxon>Viridiplantae</taxon>
        <taxon>Streptophyta</taxon>
        <taxon>Embryophyta</taxon>
        <taxon>Tracheophyta</taxon>
        <taxon>Spermatophyta</taxon>
        <taxon>Magnoliopsida</taxon>
        <taxon>eudicotyledons</taxon>
        <taxon>Gunneridae</taxon>
        <taxon>Pentapetalae</taxon>
        <taxon>asterids</taxon>
        <taxon>campanulids</taxon>
        <taxon>Asterales</taxon>
        <taxon>Asteraceae</taxon>
        <taxon>Cichorioideae</taxon>
        <taxon>Cichorieae</taxon>
        <taxon>Lactucinae</taxon>
        <taxon>Lactuca</taxon>
    </lineage>
</organism>
<dbReference type="GO" id="GO:0006397">
    <property type="term" value="P:mRNA processing"/>
    <property type="evidence" value="ECO:0007669"/>
    <property type="project" value="UniProtKB-KW"/>
</dbReference>
<evidence type="ECO:0000256" key="9">
    <source>
        <dbReference type="ARBA" id="ARBA00023274"/>
    </source>
</evidence>
<keyword evidence="13" id="KW-1185">Reference proteome</keyword>
<evidence type="ECO:0000256" key="4">
    <source>
        <dbReference type="ARBA" id="ARBA00022664"/>
    </source>
</evidence>
<evidence type="ECO:0000256" key="2">
    <source>
        <dbReference type="ARBA" id="ARBA00022528"/>
    </source>
</evidence>
<sequence>MKEDEMIIEVKNKERSEIVRDSEGGRHTTMTNFIIFFHCLAVQEIHDKIIRFEEFELQMGKERQQLQQMQNLLWIQKLKIGKAGITEGIVNGIHERWRRIELVKIIYNGVQTRTTTKPEPPLIQGWVQEPGFDFNYLVRNSSWKNPISFLQGLGLRKPFRLLPFGFQPKLTNDEMTILRRLGRPLPCLFSLGRNRKHHRLATAILKLWDKCEIAKIAAKKGVQNTNSELMAKELDYTNPMLPVASSATDATGQFSLGLDGKKIEYEGNVLLASIENMQVFSTFGLVLKIEMFDKDGGVQALIQYPSES</sequence>
<evidence type="ECO:0000256" key="8">
    <source>
        <dbReference type="ARBA" id="ARBA00023187"/>
    </source>
</evidence>
<evidence type="ECO:0000256" key="6">
    <source>
        <dbReference type="ARBA" id="ARBA00022884"/>
    </source>
</evidence>
<evidence type="ECO:0000256" key="7">
    <source>
        <dbReference type="ARBA" id="ARBA00022946"/>
    </source>
</evidence>
<keyword evidence="3" id="KW-0934">Plastid</keyword>
<dbReference type="GO" id="GO:0003729">
    <property type="term" value="F:mRNA binding"/>
    <property type="evidence" value="ECO:0007669"/>
    <property type="project" value="InterPro"/>
</dbReference>
<dbReference type="GO" id="GO:0009507">
    <property type="term" value="C:chloroplast"/>
    <property type="evidence" value="ECO:0007669"/>
    <property type="project" value="UniProtKB-SubCell"/>
</dbReference>
<gene>
    <name evidence="12" type="ORF">LSALG_LOCUS29889</name>
</gene>
<dbReference type="InterPro" id="IPR012677">
    <property type="entry name" value="Nucleotide-bd_a/b_plait_sf"/>
</dbReference>
<dbReference type="EMBL" id="OX465082">
    <property type="protein sequence ID" value="CAI9290708.1"/>
    <property type="molecule type" value="Genomic_DNA"/>
</dbReference>
<dbReference type="Gene3D" id="3.30.110.60">
    <property type="entry name" value="YhbY-like"/>
    <property type="match status" value="2"/>
</dbReference>
<evidence type="ECO:0000256" key="3">
    <source>
        <dbReference type="ARBA" id="ARBA00022640"/>
    </source>
</evidence>
<name>A0AA35ZDU8_LACSI</name>
<dbReference type="GO" id="GO:1990904">
    <property type="term" value="C:ribonucleoprotein complex"/>
    <property type="evidence" value="ECO:0007669"/>
    <property type="project" value="UniProtKB-KW"/>
</dbReference>
<feature type="domain" description="CRM" evidence="11">
    <location>
        <begin position="168"/>
        <end position="270"/>
    </location>
</feature>
<dbReference type="Gene3D" id="3.30.70.330">
    <property type="match status" value="1"/>
</dbReference>
<evidence type="ECO:0000259" key="11">
    <source>
        <dbReference type="PROSITE" id="PS51295"/>
    </source>
</evidence>
<keyword evidence="5" id="KW-0677">Repeat</keyword>
<proteinExistence type="predicted"/>
<evidence type="ECO:0000256" key="10">
    <source>
        <dbReference type="PROSITE-ProRule" id="PRU00626"/>
    </source>
</evidence>
<keyword evidence="2" id="KW-0150">Chloroplast</keyword>
<comment type="subcellular location">
    <subcellularLocation>
        <location evidence="1">Plastid</location>
        <location evidence="1">Chloroplast</location>
    </subcellularLocation>
</comment>